<dbReference type="GO" id="GO:0005886">
    <property type="term" value="C:plasma membrane"/>
    <property type="evidence" value="ECO:0007669"/>
    <property type="project" value="UniProtKB-SubCell"/>
</dbReference>
<dbReference type="Pfam" id="PF08478">
    <property type="entry name" value="POTRA_1"/>
    <property type="match status" value="1"/>
</dbReference>
<evidence type="ECO:0000256" key="3">
    <source>
        <dbReference type="ARBA" id="ARBA00022618"/>
    </source>
</evidence>
<keyword evidence="7 8" id="KW-0131">Cell cycle</keyword>
<keyword evidence="5 8" id="KW-1133">Transmembrane helix</keyword>
<evidence type="ECO:0000256" key="8">
    <source>
        <dbReference type="HAMAP-Rule" id="MF_00912"/>
    </source>
</evidence>
<keyword evidence="3 8" id="KW-0132">Cell division</keyword>
<dbReference type="Gene3D" id="3.10.20.310">
    <property type="entry name" value="membrane protein fhac"/>
    <property type="match status" value="1"/>
</dbReference>
<dbReference type="GO" id="GO:0032153">
    <property type="term" value="C:cell division site"/>
    <property type="evidence" value="ECO:0007669"/>
    <property type="project" value="UniProtKB-UniRule"/>
</dbReference>
<gene>
    <name evidence="8" type="primary">divIB</name>
    <name evidence="10" type="ORF">GGQ92_000123</name>
</gene>
<comment type="similarity">
    <text evidence="8">Belongs to the FtsQ/DivIB family. DivIB subfamily.</text>
</comment>
<keyword evidence="11" id="KW-1185">Reference proteome</keyword>
<accession>A0A841RIP8</accession>
<name>A0A841RIP8_9BACI</name>
<comment type="function">
    <text evidence="8">Cell division protein that may be involved in stabilizing or promoting the assembly of the division complex.</text>
</comment>
<dbReference type="InterPro" id="IPR026580">
    <property type="entry name" value="DivIB"/>
</dbReference>
<dbReference type="AlphaFoldDB" id="A0A841RIP8"/>
<reference evidence="10 11" key="1">
    <citation type="submission" date="2020-08" db="EMBL/GenBank/DDBJ databases">
        <title>Genomic Encyclopedia of Type Strains, Phase IV (KMG-IV): sequencing the most valuable type-strain genomes for metagenomic binning, comparative biology and taxonomic classification.</title>
        <authorList>
            <person name="Goeker M."/>
        </authorList>
    </citation>
    <scope>NUCLEOTIDE SEQUENCE [LARGE SCALE GENOMIC DNA]</scope>
    <source>
        <strain evidence="10 11">DSM 11805</strain>
    </source>
</reference>
<dbReference type="Gene3D" id="3.40.50.10960">
    <property type="match status" value="1"/>
</dbReference>
<dbReference type="HAMAP" id="MF_00912">
    <property type="entry name" value="DivIB"/>
    <property type="match status" value="1"/>
</dbReference>
<evidence type="ECO:0000259" key="9">
    <source>
        <dbReference type="PROSITE" id="PS51779"/>
    </source>
</evidence>
<evidence type="ECO:0000256" key="7">
    <source>
        <dbReference type="ARBA" id="ARBA00023306"/>
    </source>
</evidence>
<dbReference type="PANTHER" id="PTHR37820:SF1">
    <property type="entry name" value="CELL DIVISION PROTEIN FTSQ"/>
    <property type="match status" value="1"/>
</dbReference>
<dbReference type="InterPro" id="IPR034746">
    <property type="entry name" value="POTRA"/>
</dbReference>
<protein>
    <recommendedName>
        <fullName evidence="8">Cell division protein DivIB</fullName>
    </recommendedName>
</protein>
<feature type="domain" description="POTRA" evidence="9">
    <location>
        <begin position="50"/>
        <end position="118"/>
    </location>
</feature>
<evidence type="ECO:0000256" key="4">
    <source>
        <dbReference type="ARBA" id="ARBA00022692"/>
    </source>
</evidence>
<evidence type="ECO:0000256" key="6">
    <source>
        <dbReference type="ARBA" id="ARBA00023136"/>
    </source>
</evidence>
<evidence type="ECO:0000256" key="2">
    <source>
        <dbReference type="ARBA" id="ARBA00022475"/>
    </source>
</evidence>
<evidence type="ECO:0000313" key="10">
    <source>
        <dbReference type="EMBL" id="MBB6511356.1"/>
    </source>
</evidence>
<proteinExistence type="inferred from homology"/>
<comment type="subcellular location">
    <subcellularLocation>
        <location evidence="8">Cell membrane</location>
        <topology evidence="8">Single-pass type II membrane protein</topology>
    </subcellularLocation>
    <subcellularLocation>
        <location evidence="1">Membrane</location>
    </subcellularLocation>
    <text evidence="8">Localizes to the division septum.</text>
</comment>
<dbReference type="InterPro" id="IPR050487">
    <property type="entry name" value="FtsQ_DivIB"/>
</dbReference>
<dbReference type="InterPro" id="IPR005548">
    <property type="entry name" value="Cell_div_FtsQ/DivIB_C"/>
</dbReference>
<dbReference type="GO" id="GO:0043093">
    <property type="term" value="P:FtsZ-dependent cytokinesis"/>
    <property type="evidence" value="ECO:0007669"/>
    <property type="project" value="UniProtKB-UniRule"/>
</dbReference>
<evidence type="ECO:0000256" key="5">
    <source>
        <dbReference type="ARBA" id="ARBA00022989"/>
    </source>
</evidence>
<dbReference type="EMBL" id="JACHON010000001">
    <property type="protein sequence ID" value="MBB6511356.1"/>
    <property type="molecule type" value="Genomic_DNA"/>
</dbReference>
<dbReference type="PROSITE" id="PS51779">
    <property type="entry name" value="POTRA"/>
    <property type="match status" value="1"/>
</dbReference>
<dbReference type="PANTHER" id="PTHR37820">
    <property type="entry name" value="CELL DIVISION PROTEIN DIVIB"/>
    <property type="match status" value="1"/>
</dbReference>
<evidence type="ECO:0000256" key="1">
    <source>
        <dbReference type="ARBA" id="ARBA00004370"/>
    </source>
</evidence>
<dbReference type="Pfam" id="PF03799">
    <property type="entry name" value="FtsQ_DivIB_C"/>
    <property type="match status" value="1"/>
</dbReference>
<organism evidence="10 11">
    <name type="scientific">Gracilibacillus halotolerans</name>
    <dbReference type="NCBI Taxonomy" id="74386"/>
    <lineage>
        <taxon>Bacteria</taxon>
        <taxon>Bacillati</taxon>
        <taxon>Bacillota</taxon>
        <taxon>Bacilli</taxon>
        <taxon>Bacillales</taxon>
        <taxon>Bacillaceae</taxon>
        <taxon>Gracilibacillus</taxon>
    </lineage>
</organism>
<dbReference type="InterPro" id="IPR013685">
    <property type="entry name" value="POTRA_FtsQ_type"/>
</dbReference>
<dbReference type="RefSeq" id="WP_184243489.1">
    <property type="nucleotide sequence ID" value="NZ_BAAACU010000020.1"/>
</dbReference>
<keyword evidence="2 8" id="KW-1003">Cell membrane</keyword>
<feature type="transmembrane region" description="Helical" evidence="8">
    <location>
        <begin position="28"/>
        <end position="45"/>
    </location>
</feature>
<keyword evidence="6 8" id="KW-0472">Membrane</keyword>
<dbReference type="Proteomes" id="UP000572212">
    <property type="component" value="Unassembled WGS sequence"/>
</dbReference>
<evidence type="ECO:0000313" key="11">
    <source>
        <dbReference type="Proteomes" id="UP000572212"/>
    </source>
</evidence>
<comment type="caution">
    <text evidence="10">The sequence shown here is derived from an EMBL/GenBank/DDBJ whole genome shotgun (WGS) entry which is preliminary data.</text>
</comment>
<sequence>MAERKIVSLEDRIPKLKQERRKRANRKLIIYLTIFFLLIFIVVYLQSPLSTVQEIKITGNNWVEEQEVKEVAQLEGTENFWEISTKEIEQQLATLPTIQSVNVRRSFPHILVINIEEWAHVGYVQIEEELKPLLENGNVLDHVSERNQFSDLPFIYGVEDNDTLNELANQLSEMPTFISDLISEIYWVPQEVYPYQIRMYMTDGFELLTSLNGLSNNLSQYPSIVNQLDTNKGILKIDNSGAVFTPKQKPKKEQSDEG</sequence>
<keyword evidence="4 8" id="KW-0812">Transmembrane</keyword>